<evidence type="ECO:0000313" key="1">
    <source>
        <dbReference type="EMBL" id="TYK64493.1"/>
    </source>
</evidence>
<proteinExistence type="predicted"/>
<accession>A0ABY3MTF6</accession>
<name>A0ABY3MTF6_9GAMM</name>
<dbReference type="Proteomes" id="UP000815846">
    <property type="component" value="Unassembled WGS sequence"/>
</dbReference>
<evidence type="ECO:0000313" key="2">
    <source>
        <dbReference type="Proteomes" id="UP000815846"/>
    </source>
</evidence>
<keyword evidence="2" id="KW-1185">Reference proteome</keyword>
<comment type="caution">
    <text evidence="1">The sequence shown here is derived from an EMBL/GenBank/DDBJ whole genome shotgun (WGS) entry which is preliminary data.</text>
</comment>
<sequence>MTNIMNNDVSFMVLQLSPIKGEQQIRITGKFKVNYKSDGLSVHAGAVLKHIALVVTRTANYQSVNPFKDVVVFDDDVIATESGCSGSFNFNLFDKIAFDGSGDYYIMCSIGTVTSNIIHVRFDESS</sequence>
<organism evidence="1 2">
    <name type="scientific">Colwellia echini</name>
    <dbReference type="NCBI Taxonomy" id="1982103"/>
    <lineage>
        <taxon>Bacteria</taxon>
        <taxon>Pseudomonadati</taxon>
        <taxon>Pseudomonadota</taxon>
        <taxon>Gammaproteobacteria</taxon>
        <taxon>Alteromonadales</taxon>
        <taxon>Colwelliaceae</taxon>
        <taxon>Colwellia</taxon>
    </lineage>
</organism>
<gene>
    <name evidence="1" type="ORF">CWS31_015430</name>
</gene>
<protein>
    <submittedName>
        <fullName evidence="1">Uncharacterized protein</fullName>
    </submittedName>
</protein>
<dbReference type="EMBL" id="PJAI02000024">
    <property type="protein sequence ID" value="TYK64493.1"/>
    <property type="molecule type" value="Genomic_DNA"/>
</dbReference>
<reference evidence="1 2" key="1">
    <citation type="submission" date="2019-08" db="EMBL/GenBank/DDBJ databases">
        <title>Microbe sample from Colwellia echini.</title>
        <authorList>
            <person name="Christiansen L."/>
            <person name="Pathiraja D."/>
            <person name="Schultz-Johansen M."/>
            <person name="Choi I.-G."/>
            <person name="Stougaard P."/>
        </authorList>
    </citation>
    <scope>NUCLEOTIDE SEQUENCE [LARGE SCALE GENOMIC DNA]</scope>
    <source>
        <strain evidence="1 2">A3</strain>
    </source>
</reference>